<dbReference type="Pfam" id="PF07992">
    <property type="entry name" value="Pyr_redox_2"/>
    <property type="match status" value="1"/>
</dbReference>
<dbReference type="EMBL" id="BAABKM010000003">
    <property type="protein sequence ID" value="GAA4714668.1"/>
    <property type="molecule type" value="Genomic_DNA"/>
</dbReference>
<dbReference type="InterPro" id="IPR014710">
    <property type="entry name" value="RmlC-like_jellyroll"/>
</dbReference>
<dbReference type="InterPro" id="IPR050097">
    <property type="entry name" value="Ferredoxin-NADP_redctase_2"/>
</dbReference>
<evidence type="ECO:0000313" key="6">
    <source>
        <dbReference type="Proteomes" id="UP001499974"/>
    </source>
</evidence>
<protein>
    <submittedName>
        <fullName evidence="5">FAD-dependent oxidoreductase</fullName>
    </submittedName>
</protein>
<dbReference type="RefSeq" id="WP_345523017.1">
    <property type="nucleotide sequence ID" value="NZ_BAABKM010000003.1"/>
</dbReference>
<evidence type="ECO:0000259" key="4">
    <source>
        <dbReference type="PROSITE" id="PS50042"/>
    </source>
</evidence>
<reference evidence="6" key="1">
    <citation type="journal article" date="2019" name="Int. J. Syst. Evol. Microbiol.">
        <title>The Global Catalogue of Microorganisms (GCM) 10K type strain sequencing project: providing services to taxonomists for standard genome sequencing and annotation.</title>
        <authorList>
            <consortium name="The Broad Institute Genomics Platform"/>
            <consortium name="The Broad Institute Genome Sequencing Center for Infectious Disease"/>
            <person name="Wu L."/>
            <person name="Ma J."/>
        </authorList>
    </citation>
    <scope>NUCLEOTIDE SEQUENCE [LARGE SCALE GENOMIC DNA]</scope>
    <source>
        <strain evidence="6">JCM 18531</strain>
    </source>
</reference>
<feature type="domain" description="Cyclic nucleotide-binding" evidence="4">
    <location>
        <begin position="11"/>
        <end position="128"/>
    </location>
</feature>
<proteinExistence type="predicted"/>
<comment type="catalytic activity">
    <reaction evidence="3">
        <text>[thioredoxin]-dithiol + NADP(+) = [thioredoxin]-disulfide + NADPH + H(+)</text>
        <dbReference type="Rhea" id="RHEA:20345"/>
        <dbReference type="Rhea" id="RHEA-COMP:10698"/>
        <dbReference type="Rhea" id="RHEA-COMP:10700"/>
        <dbReference type="ChEBI" id="CHEBI:15378"/>
        <dbReference type="ChEBI" id="CHEBI:29950"/>
        <dbReference type="ChEBI" id="CHEBI:50058"/>
        <dbReference type="ChEBI" id="CHEBI:57783"/>
        <dbReference type="ChEBI" id="CHEBI:58349"/>
        <dbReference type="EC" id="1.8.1.9"/>
    </reaction>
</comment>
<evidence type="ECO:0000256" key="2">
    <source>
        <dbReference type="ARBA" id="ARBA00023002"/>
    </source>
</evidence>
<evidence type="ECO:0000313" key="5">
    <source>
        <dbReference type="EMBL" id="GAA4714668.1"/>
    </source>
</evidence>
<dbReference type="PRINTS" id="PR00469">
    <property type="entry name" value="PNDRDTASEII"/>
</dbReference>
<comment type="caution">
    <text evidence="5">The sequence shown here is derived from an EMBL/GenBank/DDBJ whole genome shotgun (WGS) entry which is preliminary data.</text>
</comment>
<dbReference type="InterPro" id="IPR036188">
    <property type="entry name" value="FAD/NAD-bd_sf"/>
</dbReference>
<dbReference type="InterPro" id="IPR018490">
    <property type="entry name" value="cNMP-bd_dom_sf"/>
</dbReference>
<dbReference type="Gene3D" id="3.50.50.60">
    <property type="entry name" value="FAD/NAD(P)-binding domain"/>
    <property type="match status" value="2"/>
</dbReference>
<dbReference type="SMART" id="SM00100">
    <property type="entry name" value="cNMP"/>
    <property type="match status" value="1"/>
</dbReference>
<dbReference type="SUPFAM" id="SSF51206">
    <property type="entry name" value="cAMP-binding domain-like"/>
    <property type="match status" value="1"/>
</dbReference>
<dbReference type="PANTHER" id="PTHR48105">
    <property type="entry name" value="THIOREDOXIN REDUCTASE 1-RELATED-RELATED"/>
    <property type="match status" value="1"/>
</dbReference>
<dbReference type="SUPFAM" id="SSF51905">
    <property type="entry name" value="FAD/NAD(P)-binding domain"/>
    <property type="match status" value="1"/>
</dbReference>
<evidence type="ECO:0000256" key="1">
    <source>
        <dbReference type="ARBA" id="ARBA00022630"/>
    </source>
</evidence>
<evidence type="ECO:0000256" key="3">
    <source>
        <dbReference type="ARBA" id="ARBA00048132"/>
    </source>
</evidence>
<name>A0ABP8XWY7_9ACTN</name>
<keyword evidence="6" id="KW-1185">Reference proteome</keyword>
<organism evidence="5 6">
    <name type="scientific">Nocardioides conyzicola</name>
    <dbReference type="NCBI Taxonomy" id="1651781"/>
    <lineage>
        <taxon>Bacteria</taxon>
        <taxon>Bacillati</taxon>
        <taxon>Actinomycetota</taxon>
        <taxon>Actinomycetes</taxon>
        <taxon>Propionibacteriales</taxon>
        <taxon>Nocardioidaceae</taxon>
        <taxon>Nocardioides</taxon>
    </lineage>
</organism>
<keyword evidence="1" id="KW-0285">Flavoprotein</keyword>
<dbReference type="Pfam" id="PF00027">
    <property type="entry name" value="cNMP_binding"/>
    <property type="match status" value="1"/>
</dbReference>
<dbReference type="Gene3D" id="2.60.120.10">
    <property type="entry name" value="Jelly Rolls"/>
    <property type="match status" value="1"/>
</dbReference>
<dbReference type="PRINTS" id="PR00368">
    <property type="entry name" value="FADPNR"/>
</dbReference>
<keyword evidence="2" id="KW-0560">Oxidoreductase</keyword>
<dbReference type="CDD" id="cd00038">
    <property type="entry name" value="CAP_ED"/>
    <property type="match status" value="1"/>
</dbReference>
<dbReference type="InterPro" id="IPR023753">
    <property type="entry name" value="FAD/NAD-binding_dom"/>
</dbReference>
<dbReference type="PROSITE" id="PS50042">
    <property type="entry name" value="CNMP_BINDING_3"/>
    <property type="match status" value="1"/>
</dbReference>
<sequence length="543" mass="57257">MTSAPPSEPVLDEGQFRRLATYGVPQEVAVGDELYATGDASYDLILLETASVDIVRDATASEAEHVVTRRSPGDFLGELSLLTGQAVYLTARVTVAGRIVRIDTETFRRLLSEQVDIADVLLEAFSVRRDALKEAAGSALELVGWPTAVETRELRAYVGRLGLPHSWFEAGSVAGHALMAAIEVSEADLPAVVVAGRVLRTATPGEVAEVLGLTYRQSVSDVDLVVVGAGPAGLAAAVYGASEGLVTVLLDAAVPGGQAGTSSRIENYLGFPQGISGDALARLAMVQALKFGTQIYAPCRVEGLEVTATGPVLRLVDGTEIRTRAVIVTSGARYRRLDVPGWDEFEERGCVHYSATELDVRGYESQPVAVIGGANSAGQAALFLASRGSHVDLVVRRDDIRATMSSYLVDRLEVHPMVRIRTASNVLALEGRDRLMSVVVGGPDGDEKVECHAVFCFVGADPATDWLTGVELDEDGFVLTDVRLGPDAGADRLPFQTNLPGVFAAGDVRAGSMKRVAAAVGEGASAVASVHVVLGRQVEGPRT</sequence>
<gene>
    <name evidence="5" type="ORF">GCM10023349_37400</name>
</gene>
<dbReference type="InterPro" id="IPR000595">
    <property type="entry name" value="cNMP-bd_dom"/>
</dbReference>
<accession>A0ABP8XWY7</accession>
<dbReference type="Proteomes" id="UP001499974">
    <property type="component" value="Unassembled WGS sequence"/>
</dbReference>